<organism evidence="5 6">
    <name type="scientific">Dibothriocephalus latus</name>
    <name type="common">Fish tapeworm</name>
    <name type="synonym">Diphyllobothrium latum</name>
    <dbReference type="NCBI Taxonomy" id="60516"/>
    <lineage>
        <taxon>Eukaryota</taxon>
        <taxon>Metazoa</taxon>
        <taxon>Spiralia</taxon>
        <taxon>Lophotrochozoa</taxon>
        <taxon>Platyhelminthes</taxon>
        <taxon>Cestoda</taxon>
        <taxon>Eucestoda</taxon>
        <taxon>Diphyllobothriidea</taxon>
        <taxon>Diphyllobothriidae</taxon>
        <taxon>Dibothriocephalus</taxon>
    </lineage>
</organism>
<keyword evidence="1" id="KW-0677">Repeat</keyword>
<evidence type="ECO:0000256" key="3">
    <source>
        <dbReference type="PROSITE-ProRule" id="PRU00339"/>
    </source>
</evidence>
<dbReference type="InterPro" id="IPR011990">
    <property type="entry name" value="TPR-like_helical_dom_sf"/>
</dbReference>
<feature type="repeat" description="TPR" evidence="3">
    <location>
        <begin position="169"/>
        <end position="202"/>
    </location>
</feature>
<dbReference type="PANTHER" id="PTHR44858:SF1">
    <property type="entry name" value="UDP-N-ACETYLGLUCOSAMINE--PEPTIDE N-ACETYLGLUCOSAMINYLTRANSFERASE SPINDLY-RELATED"/>
    <property type="match status" value="1"/>
</dbReference>
<dbReference type="GO" id="GO:0046813">
    <property type="term" value="P:receptor-mediated virion attachment to host cell"/>
    <property type="evidence" value="ECO:0007669"/>
    <property type="project" value="TreeGrafter"/>
</dbReference>
<dbReference type="OrthoDB" id="1658288at2759"/>
<reference evidence="5 6" key="1">
    <citation type="submission" date="2018-11" db="EMBL/GenBank/DDBJ databases">
        <authorList>
            <consortium name="Pathogen Informatics"/>
        </authorList>
    </citation>
    <scope>NUCLEOTIDE SEQUENCE [LARGE SCALE GENOMIC DNA]</scope>
</reference>
<gene>
    <name evidence="5" type="ORF">DILT_LOCUS4727</name>
</gene>
<name>A0A3P7NTQ7_DIBLA</name>
<keyword evidence="6" id="KW-1185">Reference proteome</keyword>
<dbReference type="SUPFAM" id="SSF48452">
    <property type="entry name" value="TPR-like"/>
    <property type="match status" value="1"/>
</dbReference>
<evidence type="ECO:0000256" key="1">
    <source>
        <dbReference type="ARBA" id="ARBA00022737"/>
    </source>
</evidence>
<dbReference type="Pfam" id="PF13181">
    <property type="entry name" value="TPR_8"/>
    <property type="match status" value="1"/>
</dbReference>
<dbReference type="Gene3D" id="1.25.40.10">
    <property type="entry name" value="Tetratricopeptide repeat domain"/>
    <property type="match status" value="2"/>
</dbReference>
<dbReference type="AlphaFoldDB" id="A0A3P7NTQ7"/>
<keyword evidence="2 3" id="KW-0802">TPR repeat</keyword>
<evidence type="ECO:0000313" key="6">
    <source>
        <dbReference type="Proteomes" id="UP000281553"/>
    </source>
</evidence>
<feature type="region of interest" description="Disordered" evidence="4">
    <location>
        <begin position="1"/>
        <end position="29"/>
    </location>
</feature>
<evidence type="ECO:0000256" key="2">
    <source>
        <dbReference type="ARBA" id="ARBA00022803"/>
    </source>
</evidence>
<dbReference type="EMBL" id="UYRU01045999">
    <property type="protein sequence ID" value="VDN08896.1"/>
    <property type="molecule type" value="Genomic_DNA"/>
</dbReference>
<feature type="compositionally biased region" description="Polar residues" evidence="4">
    <location>
        <begin position="14"/>
        <end position="29"/>
    </location>
</feature>
<accession>A0A3P7NTQ7</accession>
<feature type="repeat" description="TPR" evidence="3">
    <location>
        <begin position="135"/>
        <end position="168"/>
    </location>
</feature>
<dbReference type="PANTHER" id="PTHR44858">
    <property type="entry name" value="TETRATRICOPEPTIDE REPEAT PROTEIN 6"/>
    <property type="match status" value="1"/>
</dbReference>
<dbReference type="SMART" id="SM00028">
    <property type="entry name" value="TPR"/>
    <property type="match status" value="3"/>
</dbReference>
<proteinExistence type="predicted"/>
<dbReference type="Proteomes" id="UP000281553">
    <property type="component" value="Unassembled WGS sequence"/>
</dbReference>
<dbReference type="InterPro" id="IPR019734">
    <property type="entry name" value="TPR_rpt"/>
</dbReference>
<evidence type="ECO:0000256" key="4">
    <source>
        <dbReference type="SAM" id="MobiDB-lite"/>
    </source>
</evidence>
<dbReference type="InterPro" id="IPR050498">
    <property type="entry name" value="Ycf3"/>
</dbReference>
<dbReference type="PROSITE" id="PS50005">
    <property type="entry name" value="TPR"/>
    <property type="match status" value="2"/>
</dbReference>
<evidence type="ECO:0000313" key="5">
    <source>
        <dbReference type="EMBL" id="VDN08896.1"/>
    </source>
</evidence>
<protein>
    <submittedName>
        <fullName evidence="5">Uncharacterized protein</fullName>
    </submittedName>
</protein>
<sequence length="234" mass="26193">MPEPPELVKHGKVASSQRLSGTPSLPSADQCSGKCFELEIEELNKVIHANSGMMKSIFLCRRAALYLKLGCFNDAKADLEEAEGQKHQFAALHWQKHILLLLENRVSEALSQVEKTIELMLLGRSKKTPPSNFLLDAYRARGYLSQQLGRYELALQSYEMVLLFRPRESRTLLNLGEVHEQMGNLEAAVARFNEVINVDGQNIPAKLKVAKHHIHTGLEASFIDADDLFVAVTT</sequence>